<dbReference type="InterPro" id="IPR011006">
    <property type="entry name" value="CheY-like_superfamily"/>
</dbReference>
<dbReference type="InterPro" id="IPR000792">
    <property type="entry name" value="Tscrpt_reg_LuxR_C"/>
</dbReference>
<dbReference type="PROSITE" id="PS50043">
    <property type="entry name" value="HTH_LUXR_2"/>
    <property type="match status" value="1"/>
</dbReference>
<dbReference type="Pfam" id="PF00196">
    <property type="entry name" value="GerE"/>
    <property type="match status" value="1"/>
</dbReference>
<dbReference type="InterPro" id="IPR016032">
    <property type="entry name" value="Sig_transdc_resp-reg_C-effctor"/>
</dbReference>
<dbReference type="EMBL" id="QJVJ01000001">
    <property type="protein sequence ID" value="PYI57574.1"/>
    <property type="molecule type" value="Genomic_DNA"/>
</dbReference>
<dbReference type="Pfam" id="PF00072">
    <property type="entry name" value="Response_reg"/>
    <property type="match status" value="1"/>
</dbReference>
<keyword evidence="4" id="KW-0804">Transcription</keyword>
<evidence type="ECO:0000313" key="9">
    <source>
        <dbReference type="Proteomes" id="UP000247476"/>
    </source>
</evidence>
<dbReference type="GO" id="GO:0000160">
    <property type="term" value="P:phosphorelay signal transduction system"/>
    <property type="evidence" value="ECO:0007669"/>
    <property type="project" value="InterPro"/>
</dbReference>
<sequence length="220" mass="24088">MRLLIADDHPLFREGIIAVLQGYEGLEVVGEAETGDESIRLAESLQPDLILMDISMPGVNGIEATRQIIATSPHIRILILTMFDDDNSVFSAIRAGARGYLLKGAKPKEILRALVAVADGEAIFSPGIASKMMYYFDTLQRPPQKEIFPGLTVRETEILEQLAKGKTMADLALSFQLSLKTVRNHVSNILNKLQVVDRAQAILLAREAGLGKVTEGAEYN</sequence>
<dbReference type="CDD" id="cd06170">
    <property type="entry name" value="LuxR_C_like"/>
    <property type="match status" value="1"/>
</dbReference>
<dbReference type="AlphaFoldDB" id="A0A2V5KG47"/>
<dbReference type="InterPro" id="IPR001789">
    <property type="entry name" value="Sig_transdc_resp-reg_receiver"/>
</dbReference>
<evidence type="ECO:0000256" key="5">
    <source>
        <dbReference type="PROSITE-ProRule" id="PRU00169"/>
    </source>
</evidence>
<dbReference type="SUPFAM" id="SSF46894">
    <property type="entry name" value="C-terminal effector domain of the bipartite response regulators"/>
    <property type="match status" value="1"/>
</dbReference>
<dbReference type="PRINTS" id="PR00038">
    <property type="entry name" value="HTHLUXR"/>
</dbReference>
<evidence type="ECO:0000259" key="7">
    <source>
        <dbReference type="PROSITE" id="PS50110"/>
    </source>
</evidence>
<dbReference type="GO" id="GO:0006355">
    <property type="term" value="P:regulation of DNA-templated transcription"/>
    <property type="evidence" value="ECO:0007669"/>
    <property type="project" value="InterPro"/>
</dbReference>
<evidence type="ECO:0000256" key="4">
    <source>
        <dbReference type="ARBA" id="ARBA00023163"/>
    </source>
</evidence>
<evidence type="ECO:0000256" key="1">
    <source>
        <dbReference type="ARBA" id="ARBA00022553"/>
    </source>
</evidence>
<dbReference type="RefSeq" id="WP_110838616.1">
    <property type="nucleotide sequence ID" value="NZ_QJVJ01000001.1"/>
</dbReference>
<evidence type="ECO:0000259" key="6">
    <source>
        <dbReference type="PROSITE" id="PS50043"/>
    </source>
</evidence>
<dbReference type="PROSITE" id="PS50110">
    <property type="entry name" value="RESPONSE_REGULATORY"/>
    <property type="match status" value="1"/>
</dbReference>
<dbReference type="PANTHER" id="PTHR43214">
    <property type="entry name" value="TWO-COMPONENT RESPONSE REGULATOR"/>
    <property type="match status" value="1"/>
</dbReference>
<name>A0A2V5KG47_9BACL</name>
<organism evidence="8 9">
    <name type="scientific">Paenibacillus flagellatus</name>
    <dbReference type="NCBI Taxonomy" id="2211139"/>
    <lineage>
        <taxon>Bacteria</taxon>
        <taxon>Bacillati</taxon>
        <taxon>Bacillota</taxon>
        <taxon>Bacilli</taxon>
        <taxon>Bacillales</taxon>
        <taxon>Paenibacillaceae</taxon>
        <taxon>Paenibacillus</taxon>
    </lineage>
</organism>
<feature type="modified residue" description="4-aspartylphosphate" evidence="5">
    <location>
        <position position="53"/>
    </location>
</feature>
<comment type="caution">
    <text evidence="8">The sequence shown here is derived from an EMBL/GenBank/DDBJ whole genome shotgun (WGS) entry which is preliminary data.</text>
</comment>
<dbReference type="InterPro" id="IPR058245">
    <property type="entry name" value="NreC/VraR/RcsB-like_REC"/>
</dbReference>
<evidence type="ECO:0000256" key="3">
    <source>
        <dbReference type="ARBA" id="ARBA00023125"/>
    </source>
</evidence>
<dbReference type="InterPro" id="IPR039420">
    <property type="entry name" value="WalR-like"/>
</dbReference>
<dbReference type="SMART" id="SM00448">
    <property type="entry name" value="REC"/>
    <property type="match status" value="1"/>
</dbReference>
<evidence type="ECO:0000256" key="2">
    <source>
        <dbReference type="ARBA" id="ARBA00023015"/>
    </source>
</evidence>
<keyword evidence="1 5" id="KW-0597">Phosphoprotein</keyword>
<dbReference type="CDD" id="cd17535">
    <property type="entry name" value="REC_NarL-like"/>
    <property type="match status" value="1"/>
</dbReference>
<dbReference type="OrthoDB" id="9779069at2"/>
<protein>
    <submittedName>
        <fullName evidence="8">DNA-binding response regulator</fullName>
    </submittedName>
</protein>
<gene>
    <name evidence="8" type="ORF">DLM86_02080</name>
</gene>
<dbReference type="PANTHER" id="PTHR43214:SF43">
    <property type="entry name" value="TWO-COMPONENT RESPONSE REGULATOR"/>
    <property type="match status" value="1"/>
</dbReference>
<dbReference type="Gene3D" id="3.40.50.2300">
    <property type="match status" value="1"/>
</dbReference>
<dbReference type="GO" id="GO:0003677">
    <property type="term" value="F:DNA binding"/>
    <property type="evidence" value="ECO:0007669"/>
    <property type="project" value="UniProtKB-KW"/>
</dbReference>
<dbReference type="Proteomes" id="UP000247476">
    <property type="component" value="Unassembled WGS sequence"/>
</dbReference>
<keyword evidence="2" id="KW-0805">Transcription regulation</keyword>
<feature type="domain" description="HTH luxR-type" evidence="6">
    <location>
        <begin position="144"/>
        <end position="209"/>
    </location>
</feature>
<reference evidence="8 9" key="1">
    <citation type="submission" date="2018-05" db="EMBL/GenBank/DDBJ databases">
        <title>Paenibacillus flagellatus sp. nov., isolated from selenium mineral soil.</title>
        <authorList>
            <person name="Dai X."/>
        </authorList>
    </citation>
    <scope>NUCLEOTIDE SEQUENCE [LARGE SCALE GENOMIC DNA]</scope>
    <source>
        <strain evidence="8 9">DXL2</strain>
    </source>
</reference>
<evidence type="ECO:0000313" key="8">
    <source>
        <dbReference type="EMBL" id="PYI57574.1"/>
    </source>
</evidence>
<keyword evidence="9" id="KW-1185">Reference proteome</keyword>
<accession>A0A2V5KG47</accession>
<dbReference type="SUPFAM" id="SSF52172">
    <property type="entry name" value="CheY-like"/>
    <property type="match status" value="1"/>
</dbReference>
<dbReference type="SMART" id="SM00421">
    <property type="entry name" value="HTH_LUXR"/>
    <property type="match status" value="1"/>
</dbReference>
<keyword evidence="3 8" id="KW-0238">DNA-binding</keyword>
<proteinExistence type="predicted"/>
<feature type="domain" description="Response regulatory" evidence="7">
    <location>
        <begin position="2"/>
        <end position="118"/>
    </location>
</feature>